<feature type="transmembrane region" description="Helical" evidence="6">
    <location>
        <begin position="179"/>
        <end position="200"/>
    </location>
</feature>
<reference evidence="8" key="1">
    <citation type="submission" date="2021-09" db="EMBL/GenBank/DDBJ databases">
        <authorList>
            <consortium name="AG Swart"/>
            <person name="Singh M."/>
            <person name="Singh A."/>
            <person name="Seah K."/>
            <person name="Emmerich C."/>
        </authorList>
    </citation>
    <scope>NUCLEOTIDE SEQUENCE</scope>
    <source>
        <strain evidence="8">ATCC30299</strain>
    </source>
</reference>
<sequence length="458" mass="50725">MNYALINQLEEKIENVKFGKLQWKLFFLCGMGWAADMMWITGNAIFMNEIGEEWGVPVYQRSALPFGLMLGVFVGSYAWGTISDRRGRMLPFKRTLIISVISGAIGCASMNVWMMAVCFFGAGLGLGGNLAVDGAVFIEYCPNKSRHMLTGMSIVCVFGSILVCGCAWLYLGIGLPEMWRFLLVTIVFITLVSAIFRFSINETPHYLISKGKISEAEWVISEMLKYNGEEGVNIPLNSIEVQQENMPEHLDIRGQIKLLLSPPLRRSLVFYIMIWFFTAFTFTGFGSYLPEIMRRAGAGDTDNQSLYMTMFLQQLSGIPAVILATYLVKSSLGRKWTQAITLLLGSAFIFGFLTSSYDILMVCSVIFYLLTLIAYSVQYAITPEAFPAEVRSSAVGICNCANRLASMISPILAGILLEFTSNDVPAVILFSASLAAAGLSGCFIKETKDMPKINVCQR</sequence>
<evidence type="ECO:0000256" key="1">
    <source>
        <dbReference type="ARBA" id="ARBA00004141"/>
    </source>
</evidence>
<dbReference type="PANTHER" id="PTHR23511:SF5">
    <property type="entry name" value="MAJOR FACILITATOR-TYPE TRANSPORTER HXNZ-RELATED"/>
    <property type="match status" value="1"/>
</dbReference>
<dbReference type="AlphaFoldDB" id="A0AAU9JFK5"/>
<feature type="transmembrane region" description="Helical" evidence="6">
    <location>
        <begin position="268"/>
        <end position="286"/>
    </location>
</feature>
<evidence type="ECO:0000256" key="5">
    <source>
        <dbReference type="ARBA" id="ARBA00023136"/>
    </source>
</evidence>
<dbReference type="GO" id="GO:0022857">
    <property type="term" value="F:transmembrane transporter activity"/>
    <property type="evidence" value="ECO:0007669"/>
    <property type="project" value="InterPro"/>
</dbReference>
<comment type="caution">
    <text evidence="8">The sequence shown here is derived from an EMBL/GenBank/DDBJ whole genome shotgun (WGS) entry which is preliminary data.</text>
</comment>
<evidence type="ECO:0000256" key="6">
    <source>
        <dbReference type="SAM" id="Phobius"/>
    </source>
</evidence>
<keyword evidence="5 6" id="KW-0472">Membrane</keyword>
<feature type="domain" description="Major facilitator superfamily (MFS) profile" evidence="7">
    <location>
        <begin position="1"/>
        <end position="449"/>
    </location>
</feature>
<feature type="transmembrane region" description="Helical" evidence="6">
    <location>
        <begin position="359"/>
        <end position="381"/>
    </location>
</feature>
<comment type="subcellular location">
    <subcellularLocation>
        <location evidence="1">Membrane</location>
        <topology evidence="1">Multi-pass membrane protein</topology>
    </subcellularLocation>
</comment>
<dbReference type="PANTHER" id="PTHR23511">
    <property type="entry name" value="SYNAPTIC VESICLE GLYCOPROTEIN 2"/>
    <property type="match status" value="1"/>
</dbReference>
<feature type="transmembrane region" description="Helical" evidence="6">
    <location>
        <begin position="306"/>
        <end position="328"/>
    </location>
</feature>
<proteinExistence type="predicted"/>
<dbReference type="InterPro" id="IPR020846">
    <property type="entry name" value="MFS_dom"/>
</dbReference>
<gene>
    <name evidence="8" type="ORF">BSTOLATCC_MIC36195</name>
</gene>
<evidence type="ECO:0000256" key="3">
    <source>
        <dbReference type="ARBA" id="ARBA00022692"/>
    </source>
</evidence>
<feature type="transmembrane region" description="Helical" evidence="6">
    <location>
        <begin position="62"/>
        <end position="82"/>
    </location>
</feature>
<keyword evidence="4 6" id="KW-1133">Transmembrane helix</keyword>
<organism evidence="8 9">
    <name type="scientific">Blepharisma stoltei</name>
    <dbReference type="NCBI Taxonomy" id="1481888"/>
    <lineage>
        <taxon>Eukaryota</taxon>
        <taxon>Sar</taxon>
        <taxon>Alveolata</taxon>
        <taxon>Ciliophora</taxon>
        <taxon>Postciliodesmatophora</taxon>
        <taxon>Heterotrichea</taxon>
        <taxon>Heterotrichida</taxon>
        <taxon>Blepharismidae</taxon>
        <taxon>Blepharisma</taxon>
    </lineage>
</organism>
<dbReference type="InterPro" id="IPR005828">
    <property type="entry name" value="MFS_sugar_transport-like"/>
</dbReference>
<name>A0AAU9JFK5_9CILI</name>
<accession>A0AAU9JFK5</accession>
<dbReference type="Gene3D" id="1.20.1250.20">
    <property type="entry name" value="MFS general substrate transporter like domains"/>
    <property type="match status" value="1"/>
</dbReference>
<dbReference type="SUPFAM" id="SSF103473">
    <property type="entry name" value="MFS general substrate transporter"/>
    <property type="match status" value="1"/>
</dbReference>
<evidence type="ECO:0000256" key="4">
    <source>
        <dbReference type="ARBA" id="ARBA00022989"/>
    </source>
</evidence>
<keyword evidence="3 6" id="KW-0812">Transmembrane</keyword>
<feature type="transmembrane region" description="Helical" evidence="6">
    <location>
        <begin position="21"/>
        <end position="42"/>
    </location>
</feature>
<dbReference type="EMBL" id="CAJZBQ010000036">
    <property type="protein sequence ID" value="CAG9324403.1"/>
    <property type="molecule type" value="Genomic_DNA"/>
</dbReference>
<dbReference type="Pfam" id="PF00083">
    <property type="entry name" value="Sugar_tr"/>
    <property type="match status" value="1"/>
</dbReference>
<evidence type="ECO:0000313" key="9">
    <source>
        <dbReference type="Proteomes" id="UP001162131"/>
    </source>
</evidence>
<protein>
    <recommendedName>
        <fullName evidence="7">Major facilitator superfamily (MFS) profile domain-containing protein</fullName>
    </recommendedName>
</protein>
<evidence type="ECO:0000313" key="8">
    <source>
        <dbReference type="EMBL" id="CAG9324403.1"/>
    </source>
</evidence>
<dbReference type="Proteomes" id="UP001162131">
    <property type="component" value="Unassembled WGS sequence"/>
</dbReference>
<feature type="transmembrane region" description="Helical" evidence="6">
    <location>
        <begin position="94"/>
        <end position="113"/>
    </location>
</feature>
<feature type="transmembrane region" description="Helical" evidence="6">
    <location>
        <begin position="335"/>
        <end position="353"/>
    </location>
</feature>
<feature type="transmembrane region" description="Helical" evidence="6">
    <location>
        <begin position="152"/>
        <end position="173"/>
    </location>
</feature>
<dbReference type="GO" id="GO:0016020">
    <property type="term" value="C:membrane"/>
    <property type="evidence" value="ECO:0007669"/>
    <property type="project" value="UniProtKB-SubCell"/>
</dbReference>
<dbReference type="InterPro" id="IPR036259">
    <property type="entry name" value="MFS_trans_sf"/>
</dbReference>
<keyword evidence="9" id="KW-1185">Reference proteome</keyword>
<keyword evidence="2" id="KW-0813">Transport</keyword>
<evidence type="ECO:0000256" key="2">
    <source>
        <dbReference type="ARBA" id="ARBA00022448"/>
    </source>
</evidence>
<dbReference type="PROSITE" id="PS50850">
    <property type="entry name" value="MFS"/>
    <property type="match status" value="1"/>
</dbReference>
<feature type="transmembrane region" description="Helical" evidence="6">
    <location>
        <begin position="426"/>
        <end position="444"/>
    </location>
</feature>
<evidence type="ECO:0000259" key="7">
    <source>
        <dbReference type="PROSITE" id="PS50850"/>
    </source>
</evidence>